<evidence type="ECO:0000256" key="4">
    <source>
        <dbReference type="ARBA" id="ARBA00022989"/>
    </source>
</evidence>
<comment type="similarity">
    <text evidence="2">Belongs to the major facilitator superfamily. MFSD6 family.</text>
</comment>
<feature type="transmembrane region" description="Helical" evidence="7">
    <location>
        <begin position="12"/>
        <end position="35"/>
    </location>
</feature>
<evidence type="ECO:0000256" key="2">
    <source>
        <dbReference type="ARBA" id="ARBA00005241"/>
    </source>
</evidence>
<dbReference type="AlphaFoldDB" id="A0A059F4I8"/>
<keyword evidence="10" id="KW-1185">Reference proteome</keyword>
<dbReference type="InterPro" id="IPR051717">
    <property type="entry name" value="MFS_MFSD6"/>
</dbReference>
<dbReference type="Gene3D" id="1.20.1250.20">
    <property type="entry name" value="MFS general substrate transporter like domains"/>
    <property type="match status" value="2"/>
</dbReference>
<evidence type="ECO:0000259" key="8">
    <source>
        <dbReference type="Pfam" id="PF12832"/>
    </source>
</evidence>
<proteinExistence type="inferred from homology"/>
<reference evidence="9 10" key="2">
    <citation type="submission" date="2014-03" db="EMBL/GenBank/DDBJ databases">
        <title>The Genome Sequence of Anncaliia algerae insect isolate PRA339.</title>
        <authorList>
            <consortium name="The Broad Institute Genome Sequencing Platform"/>
            <consortium name="The Broad Institute Genome Sequencing Center for Infectious Disease"/>
            <person name="Cuomo C."/>
            <person name="Becnel J."/>
            <person name="Sanscrainte N."/>
            <person name="Walker B."/>
            <person name="Young S.K."/>
            <person name="Zeng Q."/>
            <person name="Gargeya S."/>
            <person name="Fitzgerald M."/>
            <person name="Haas B."/>
            <person name="Abouelleil A."/>
            <person name="Alvarado L."/>
            <person name="Arachchi H.M."/>
            <person name="Berlin A.M."/>
            <person name="Chapman S.B."/>
            <person name="Dewar J."/>
            <person name="Goldberg J."/>
            <person name="Griggs A."/>
            <person name="Gujja S."/>
            <person name="Hansen M."/>
            <person name="Howarth C."/>
            <person name="Imamovic A."/>
            <person name="Larimer J."/>
            <person name="McCowan C."/>
            <person name="Murphy C."/>
            <person name="Neiman D."/>
            <person name="Pearson M."/>
            <person name="Priest M."/>
            <person name="Roberts A."/>
            <person name="Saif S."/>
            <person name="Shea T."/>
            <person name="Sisk P."/>
            <person name="Sykes S."/>
            <person name="Wortman J."/>
            <person name="Nusbaum C."/>
            <person name="Birren B."/>
        </authorList>
    </citation>
    <scope>NUCLEOTIDE SEQUENCE [LARGE SCALE GENOMIC DNA]</scope>
    <source>
        <strain evidence="9 10">PRA339</strain>
    </source>
</reference>
<feature type="transmembrane region" description="Helical" evidence="7">
    <location>
        <begin position="78"/>
        <end position="98"/>
    </location>
</feature>
<organism evidence="9 10">
    <name type="scientific">Anncaliia algerae PRA339</name>
    <dbReference type="NCBI Taxonomy" id="1288291"/>
    <lineage>
        <taxon>Eukaryota</taxon>
        <taxon>Fungi</taxon>
        <taxon>Fungi incertae sedis</taxon>
        <taxon>Microsporidia</taxon>
        <taxon>Tubulinosematoidea</taxon>
        <taxon>Tubulinosematidae</taxon>
        <taxon>Anncaliia</taxon>
    </lineage>
</organism>
<dbReference type="SUPFAM" id="SSF103473">
    <property type="entry name" value="MFS general substrate transporter"/>
    <property type="match status" value="1"/>
</dbReference>
<sequence length="481" mass="55126">MNIQALDRKYLLSIKILYLVLSIQFFTLHQFRSIFATEKFNIDKSQLGFWMGLLLFLTFFTNVGIAALNDKFNRPKSLLVVLLVTSCGFFQLFYIDGYTKNQSYIFWIVMFFYLMLNSSIIPIFDKITLENLSKIPGIGAKTYGRQRMWGTIGYLIANFSVEKLAKKKEGEKTVYEFGKLQFFQIFSTIFATFCTLTLIRSPNTRATTSNVSRGFMRLLSNMNYLFFILVIFLNGICRASMTTYLSIYQTKILELKAYDVKIPIYLYPIKVFNDLPIFTCSFFGVLVEIILFFCSSAVTTIFGLYWPLLIAQFAALLRFFCYYLLPFDHNHVFLYSCVFELLKGVNFGFTHISGVQLATLLCPAEVKATSQMIYYGVFVGVASMFSGIIFGPLFSTGKMEDKNLPVSQKVPIFRNFFIFNIVLTLLAIGLFILKYGVSDKVLAFIPWKGAEKERKMAEKNQAEQEVIGGIEPQGKEEEAEV</sequence>
<feature type="domain" description="Major facilitator superfamily associated" evidence="8">
    <location>
        <begin position="12"/>
        <end position="394"/>
    </location>
</feature>
<feature type="transmembrane region" description="Helical" evidence="7">
    <location>
        <begin position="222"/>
        <end position="241"/>
    </location>
</feature>
<evidence type="ECO:0000313" key="9">
    <source>
        <dbReference type="EMBL" id="KCZ81886.1"/>
    </source>
</evidence>
<dbReference type="Pfam" id="PF12832">
    <property type="entry name" value="MFS_1_like"/>
    <property type="match status" value="1"/>
</dbReference>
<dbReference type="EMBL" id="KK365135">
    <property type="protein sequence ID" value="KCZ81886.1"/>
    <property type="molecule type" value="Genomic_DNA"/>
</dbReference>
<feature type="region of interest" description="Disordered" evidence="6">
    <location>
        <begin position="456"/>
        <end position="481"/>
    </location>
</feature>
<dbReference type="GO" id="GO:0016020">
    <property type="term" value="C:membrane"/>
    <property type="evidence" value="ECO:0007669"/>
    <property type="project" value="UniProtKB-SubCell"/>
</dbReference>
<dbReference type="VEuPathDB" id="MicrosporidiaDB:H312_00645"/>
<reference evidence="10" key="1">
    <citation type="submission" date="2013-02" db="EMBL/GenBank/DDBJ databases">
        <authorList>
            <consortium name="The Broad Institute Genome Sequencing Platform"/>
            <person name="Cuomo C."/>
            <person name="Becnel J."/>
            <person name="Sanscrainte N."/>
            <person name="Walker B."/>
            <person name="Young S.K."/>
            <person name="Zeng Q."/>
            <person name="Gargeya S."/>
            <person name="Fitzgerald M."/>
            <person name="Haas B."/>
            <person name="Abouelleil A."/>
            <person name="Alvarado L."/>
            <person name="Arachchi H.M."/>
            <person name="Berlin A.M."/>
            <person name="Chapman S.B."/>
            <person name="Dewar J."/>
            <person name="Goldberg J."/>
            <person name="Griggs A."/>
            <person name="Gujja S."/>
            <person name="Hansen M."/>
            <person name="Howarth C."/>
            <person name="Imamovic A."/>
            <person name="Larimer J."/>
            <person name="McCowan C."/>
            <person name="Murphy C."/>
            <person name="Neiman D."/>
            <person name="Pearson M."/>
            <person name="Priest M."/>
            <person name="Roberts A."/>
            <person name="Saif S."/>
            <person name="Shea T."/>
            <person name="Sisk P."/>
            <person name="Sykes S."/>
            <person name="Wortman J."/>
            <person name="Nusbaum C."/>
            <person name="Birren B."/>
        </authorList>
    </citation>
    <scope>NUCLEOTIDE SEQUENCE [LARGE SCALE GENOMIC DNA]</scope>
    <source>
        <strain evidence="10">PRA339</strain>
    </source>
</reference>
<feature type="transmembrane region" description="Helical" evidence="7">
    <location>
        <begin position="416"/>
        <end position="437"/>
    </location>
</feature>
<keyword evidence="5 7" id="KW-0472">Membrane</keyword>
<dbReference type="PANTHER" id="PTHR16172:SF41">
    <property type="entry name" value="MAJOR FACILITATOR SUPERFAMILY DOMAIN-CONTAINING PROTEIN 6-LIKE"/>
    <property type="match status" value="1"/>
</dbReference>
<evidence type="ECO:0000256" key="6">
    <source>
        <dbReference type="SAM" id="MobiDB-lite"/>
    </source>
</evidence>
<feature type="transmembrane region" description="Helical" evidence="7">
    <location>
        <begin position="182"/>
        <end position="202"/>
    </location>
</feature>
<evidence type="ECO:0000256" key="5">
    <source>
        <dbReference type="ARBA" id="ARBA00023136"/>
    </source>
</evidence>
<dbReference type="InterPro" id="IPR024989">
    <property type="entry name" value="MFS_assoc_dom"/>
</dbReference>
<protein>
    <recommendedName>
        <fullName evidence="8">Major facilitator superfamily associated domain-containing protein</fullName>
    </recommendedName>
</protein>
<dbReference type="HOGENOM" id="CLU_584071_0_0_1"/>
<feature type="transmembrane region" description="Helical" evidence="7">
    <location>
        <begin position="275"/>
        <end position="298"/>
    </location>
</feature>
<feature type="transmembrane region" description="Helical" evidence="7">
    <location>
        <begin position="104"/>
        <end position="124"/>
    </location>
</feature>
<dbReference type="Proteomes" id="UP000030655">
    <property type="component" value="Unassembled WGS sequence"/>
</dbReference>
<dbReference type="OrthoDB" id="515887at2759"/>
<dbReference type="PANTHER" id="PTHR16172">
    <property type="entry name" value="MAJOR FACILITATOR SUPERFAMILY DOMAIN-CONTAINING PROTEIN 6-LIKE"/>
    <property type="match status" value="1"/>
</dbReference>
<gene>
    <name evidence="9" type="ORF">H312_00645</name>
</gene>
<feature type="transmembrane region" description="Helical" evidence="7">
    <location>
        <begin position="47"/>
        <end position="66"/>
    </location>
</feature>
<feature type="transmembrane region" description="Helical" evidence="7">
    <location>
        <begin position="372"/>
        <end position="395"/>
    </location>
</feature>
<evidence type="ECO:0000256" key="7">
    <source>
        <dbReference type="SAM" id="Phobius"/>
    </source>
</evidence>
<feature type="transmembrane region" description="Helical" evidence="7">
    <location>
        <begin position="304"/>
        <end position="325"/>
    </location>
</feature>
<keyword evidence="4 7" id="KW-1133">Transmembrane helix</keyword>
<evidence type="ECO:0000313" key="10">
    <source>
        <dbReference type="Proteomes" id="UP000030655"/>
    </source>
</evidence>
<comment type="subcellular location">
    <subcellularLocation>
        <location evidence="1">Membrane</location>
        <topology evidence="1">Multi-pass membrane protein</topology>
    </subcellularLocation>
</comment>
<evidence type="ECO:0000256" key="3">
    <source>
        <dbReference type="ARBA" id="ARBA00022692"/>
    </source>
</evidence>
<dbReference type="InterPro" id="IPR036259">
    <property type="entry name" value="MFS_trans_sf"/>
</dbReference>
<name>A0A059F4I8_9MICR</name>
<evidence type="ECO:0000256" key="1">
    <source>
        <dbReference type="ARBA" id="ARBA00004141"/>
    </source>
</evidence>
<keyword evidence="3 7" id="KW-0812">Transmembrane</keyword>
<accession>A0A059F4I8</accession>